<dbReference type="PANTHER" id="PTHR35089">
    <property type="entry name" value="CHAPERONE PROTEIN SKP"/>
    <property type="match status" value="1"/>
</dbReference>
<comment type="caution">
    <text evidence="4">The sequence shown here is derived from an EMBL/GenBank/DDBJ whole genome shotgun (WGS) entry which is preliminary data.</text>
</comment>
<dbReference type="eggNOG" id="COG2825">
    <property type="taxonomic scope" value="Bacteria"/>
</dbReference>
<dbReference type="GO" id="GO:0050821">
    <property type="term" value="P:protein stabilization"/>
    <property type="evidence" value="ECO:0007669"/>
    <property type="project" value="TreeGrafter"/>
</dbReference>
<sequence>MEDTLLDEPIVINIHMKNFKFIFTFVFLLLFGVSNAQKIGVVDTEYILNKLPQYKEAEARLNSQIDTWQSELQNLQSEFERKKAAFESEKVLLIGDQLKLREKEVMDLDKNVKTTTSLRFGANGEITKLRTNLVQPFQDQIWTAIKTMSEKNGLGIVLDKSNNISVIFLQKRYDYTDKVLDVLLKGTDKKEKTNSKSKK</sequence>
<organism evidence="4 5">
    <name type="scientific">Chryseobacterium soli</name>
    <dbReference type="NCBI Taxonomy" id="445961"/>
    <lineage>
        <taxon>Bacteria</taxon>
        <taxon>Pseudomonadati</taxon>
        <taxon>Bacteroidota</taxon>
        <taxon>Flavobacteriia</taxon>
        <taxon>Flavobacteriales</taxon>
        <taxon>Weeksellaceae</taxon>
        <taxon>Chryseobacterium group</taxon>
        <taxon>Chryseobacterium</taxon>
    </lineage>
</organism>
<dbReference type="GO" id="GO:0051082">
    <property type="term" value="F:unfolded protein binding"/>
    <property type="evidence" value="ECO:0007669"/>
    <property type="project" value="InterPro"/>
</dbReference>
<dbReference type="InterPro" id="IPR005632">
    <property type="entry name" value="Chaperone_Skp"/>
</dbReference>
<evidence type="ECO:0000256" key="2">
    <source>
        <dbReference type="ARBA" id="ARBA00022729"/>
    </source>
</evidence>
<dbReference type="PANTHER" id="PTHR35089:SF1">
    <property type="entry name" value="CHAPERONE PROTEIN SKP"/>
    <property type="match status" value="1"/>
</dbReference>
<keyword evidence="3" id="KW-0175">Coiled coil</keyword>
<dbReference type="STRING" id="445961.IW15_04205"/>
<dbReference type="InterPro" id="IPR024930">
    <property type="entry name" value="Skp_dom_sf"/>
</dbReference>
<accession>A0A086AD80</accession>
<dbReference type="SUPFAM" id="SSF111384">
    <property type="entry name" value="OmpH-like"/>
    <property type="match status" value="1"/>
</dbReference>
<dbReference type="GO" id="GO:0005829">
    <property type="term" value="C:cytosol"/>
    <property type="evidence" value="ECO:0007669"/>
    <property type="project" value="TreeGrafter"/>
</dbReference>
<evidence type="ECO:0000313" key="5">
    <source>
        <dbReference type="Proteomes" id="UP000028705"/>
    </source>
</evidence>
<keyword evidence="2" id="KW-0732">Signal</keyword>
<proteinExistence type="inferred from homology"/>
<dbReference type="AlphaFoldDB" id="A0A086AD80"/>
<dbReference type="SMART" id="SM00935">
    <property type="entry name" value="OmpH"/>
    <property type="match status" value="1"/>
</dbReference>
<feature type="coiled-coil region" evidence="3">
    <location>
        <begin position="58"/>
        <end position="85"/>
    </location>
</feature>
<dbReference type="Proteomes" id="UP000028705">
    <property type="component" value="Unassembled WGS sequence"/>
</dbReference>
<protein>
    <submittedName>
        <fullName evidence="4">Molecular chaperone Skp</fullName>
    </submittedName>
</protein>
<name>A0A086AD80_9FLAO</name>
<evidence type="ECO:0000313" key="4">
    <source>
        <dbReference type="EMBL" id="KFF14644.1"/>
    </source>
</evidence>
<gene>
    <name evidence="4" type="ORF">IW15_04205</name>
</gene>
<dbReference type="Pfam" id="PF03938">
    <property type="entry name" value="OmpH"/>
    <property type="match status" value="1"/>
</dbReference>
<evidence type="ECO:0000256" key="1">
    <source>
        <dbReference type="ARBA" id="ARBA00009091"/>
    </source>
</evidence>
<evidence type="ECO:0000256" key="3">
    <source>
        <dbReference type="SAM" id="Coils"/>
    </source>
</evidence>
<comment type="similarity">
    <text evidence="1">Belongs to the Skp family.</text>
</comment>
<keyword evidence="5" id="KW-1185">Reference proteome</keyword>
<dbReference type="Gene3D" id="3.30.910.20">
    <property type="entry name" value="Skp domain"/>
    <property type="match status" value="1"/>
</dbReference>
<reference evidence="4 5" key="1">
    <citation type="submission" date="2014-07" db="EMBL/GenBank/DDBJ databases">
        <title>Genome of Chryseobacterium soli DSM 19298.</title>
        <authorList>
            <person name="Stropko S.J."/>
            <person name="Pipes S.E."/>
            <person name="Newman J."/>
        </authorList>
    </citation>
    <scope>NUCLEOTIDE SEQUENCE [LARGE SCALE GENOMIC DNA]</scope>
    <source>
        <strain evidence="4 5">DSM 19298</strain>
    </source>
</reference>
<dbReference type="EMBL" id="JPRH01000001">
    <property type="protein sequence ID" value="KFF14644.1"/>
    <property type="molecule type" value="Genomic_DNA"/>
</dbReference>